<comment type="caution">
    <text evidence="1">The sequence shown here is derived from an EMBL/GenBank/DDBJ whole genome shotgun (WGS) entry which is preliminary data.</text>
</comment>
<accession>A0AC61D919</accession>
<keyword evidence="2" id="KW-1185">Reference proteome</keyword>
<gene>
    <name evidence="1" type="ORF">CS063_13575</name>
</gene>
<dbReference type="EMBL" id="PEDL01000017">
    <property type="protein sequence ID" value="PHV69864.1"/>
    <property type="molecule type" value="Genomic_DNA"/>
</dbReference>
<protein>
    <submittedName>
        <fullName evidence="1">Uncharacterized protein</fullName>
    </submittedName>
</protein>
<proteinExistence type="predicted"/>
<sequence length="121" mass="13831">MNKVNLKGNIMYLTMLGFTLIVYAIGLFITSDRWSWSLGILFGLIFSLLKYRLMENTFHKAVLMPEAKAKSYTTRHYMLRYLLTAVVLLVAAVEPSINMMGVFFGLVSMKVAAYMQLAFKK</sequence>
<reference evidence="1" key="1">
    <citation type="submission" date="2017-10" db="EMBL/GenBank/DDBJ databases">
        <title>Genome sequence of cellulolytic Lachnospiraceae bacterium XHS1971 isolated from hotspring sediment.</title>
        <authorList>
            <person name="Vasudevan G."/>
            <person name="Joshi A.J."/>
            <person name="Hivarkar S."/>
            <person name="Lanjekar V.B."/>
            <person name="Dhakephalkar P.K."/>
            <person name="Dagar S."/>
        </authorList>
    </citation>
    <scope>NUCLEOTIDE SEQUENCE</scope>
    <source>
        <strain evidence="1">XHS1971</strain>
    </source>
</reference>
<organism evidence="1 2">
    <name type="scientific">Sporanaerobium hydrogeniformans</name>
    <dbReference type="NCBI Taxonomy" id="3072179"/>
    <lineage>
        <taxon>Bacteria</taxon>
        <taxon>Bacillati</taxon>
        <taxon>Bacillota</taxon>
        <taxon>Clostridia</taxon>
        <taxon>Lachnospirales</taxon>
        <taxon>Lachnospiraceae</taxon>
        <taxon>Sporanaerobium</taxon>
    </lineage>
</organism>
<evidence type="ECO:0000313" key="1">
    <source>
        <dbReference type="EMBL" id="PHV69864.1"/>
    </source>
</evidence>
<evidence type="ECO:0000313" key="2">
    <source>
        <dbReference type="Proteomes" id="UP000224460"/>
    </source>
</evidence>
<name>A0AC61D919_9FIRM</name>
<dbReference type="Proteomes" id="UP000224460">
    <property type="component" value="Unassembled WGS sequence"/>
</dbReference>